<proteinExistence type="predicted"/>
<dbReference type="SUPFAM" id="SSF55729">
    <property type="entry name" value="Acyl-CoA N-acyltransferases (Nat)"/>
    <property type="match status" value="1"/>
</dbReference>
<dbReference type="Proteomes" id="UP000594749">
    <property type="component" value="Chromosome"/>
</dbReference>
<dbReference type="PANTHER" id="PTHR30602">
    <property type="entry name" value="AMINO-ACID ACETYLTRANSFERASE"/>
    <property type="match status" value="1"/>
</dbReference>
<dbReference type="CDD" id="cd04301">
    <property type="entry name" value="NAT_SF"/>
    <property type="match status" value="1"/>
</dbReference>
<dbReference type="RefSeq" id="WP_025802919.1">
    <property type="nucleotide sequence ID" value="NZ_CP053842.1"/>
</dbReference>
<feature type="domain" description="N-acetyltransferase" evidence="3">
    <location>
        <begin position="2"/>
        <end position="141"/>
    </location>
</feature>
<dbReference type="GO" id="GO:0005737">
    <property type="term" value="C:cytoplasm"/>
    <property type="evidence" value="ECO:0007669"/>
    <property type="project" value="InterPro"/>
</dbReference>
<evidence type="ECO:0000256" key="2">
    <source>
        <dbReference type="ARBA" id="ARBA00023315"/>
    </source>
</evidence>
<dbReference type="InterPro" id="IPR016181">
    <property type="entry name" value="Acyl_CoA_acyltransferase"/>
</dbReference>
<dbReference type="EMBL" id="CP063078">
    <property type="protein sequence ID" value="QOQ87356.1"/>
    <property type="molecule type" value="Genomic_DNA"/>
</dbReference>
<dbReference type="AlphaFoldDB" id="A0A7M1LHM4"/>
<accession>A0A7M1LHM4</accession>
<organism evidence="4 5">
    <name type="scientific">Campylobacter corcagiensis</name>
    <dbReference type="NCBI Taxonomy" id="1448857"/>
    <lineage>
        <taxon>Bacteria</taxon>
        <taxon>Pseudomonadati</taxon>
        <taxon>Campylobacterota</taxon>
        <taxon>Epsilonproteobacteria</taxon>
        <taxon>Campylobacterales</taxon>
        <taxon>Campylobacteraceae</taxon>
        <taxon>Campylobacter</taxon>
    </lineage>
</organism>
<evidence type="ECO:0000313" key="5">
    <source>
        <dbReference type="Proteomes" id="UP000594749"/>
    </source>
</evidence>
<evidence type="ECO:0000313" key="4">
    <source>
        <dbReference type="EMBL" id="QOQ87356.1"/>
    </source>
</evidence>
<sequence length="152" mass="17510">MVEFKKAKLKDISLMQEMIKPEIESGVILPRSNDEIATSIRSYILAYEKDELIGYGALKIYSQKLAEIRSLVIKREFRAKGVGSALVKELLKEAKEYEIEAVFALTYRDKFFINLGFEVVDKDELPSQKIWADCIKCKNFPVCNEIAVIYKF</sequence>
<keyword evidence="5" id="KW-1185">Reference proteome</keyword>
<dbReference type="GO" id="GO:0006526">
    <property type="term" value="P:L-arginine biosynthetic process"/>
    <property type="evidence" value="ECO:0007669"/>
    <property type="project" value="InterPro"/>
</dbReference>
<gene>
    <name evidence="4" type="ORF">IMC76_00625</name>
</gene>
<dbReference type="Gene3D" id="3.40.630.30">
    <property type="match status" value="1"/>
</dbReference>
<dbReference type="NCBIfam" id="NF005840">
    <property type="entry name" value="PRK07757.1"/>
    <property type="match status" value="1"/>
</dbReference>
<evidence type="ECO:0000256" key="1">
    <source>
        <dbReference type="ARBA" id="ARBA00022679"/>
    </source>
</evidence>
<reference evidence="4 5" key="1">
    <citation type="submission" date="2020-10" db="EMBL/GenBank/DDBJ databases">
        <title>Campylobacter and Helicobacter PacBio genomes.</title>
        <authorList>
            <person name="Lane C."/>
        </authorList>
    </citation>
    <scope>NUCLEOTIDE SEQUENCE [LARGE SCALE GENOMIC DNA]</scope>
    <source>
        <strain evidence="4 5">2016D-0077</strain>
    </source>
</reference>
<keyword evidence="2" id="KW-0012">Acyltransferase</keyword>
<dbReference type="InterPro" id="IPR000182">
    <property type="entry name" value="GNAT_dom"/>
</dbReference>
<dbReference type="GO" id="GO:0004042">
    <property type="term" value="F:L-glutamate N-acetyltransferase activity"/>
    <property type="evidence" value="ECO:0007669"/>
    <property type="project" value="InterPro"/>
</dbReference>
<protein>
    <submittedName>
        <fullName evidence="4">N-acetyltransferase</fullName>
    </submittedName>
</protein>
<dbReference type="OrthoDB" id="9793138at2"/>
<dbReference type="PROSITE" id="PS51186">
    <property type="entry name" value="GNAT"/>
    <property type="match status" value="1"/>
</dbReference>
<dbReference type="PANTHER" id="PTHR30602:SF12">
    <property type="entry name" value="AMINO-ACID ACETYLTRANSFERASE NAGS1, CHLOROPLASTIC-RELATED"/>
    <property type="match status" value="1"/>
</dbReference>
<keyword evidence="1 4" id="KW-0808">Transferase</keyword>
<dbReference type="Pfam" id="PF00583">
    <property type="entry name" value="Acetyltransf_1"/>
    <property type="match status" value="1"/>
</dbReference>
<name>A0A7M1LHM4_9BACT</name>
<evidence type="ECO:0000259" key="3">
    <source>
        <dbReference type="PROSITE" id="PS51186"/>
    </source>
</evidence>
<dbReference type="InterPro" id="IPR010167">
    <property type="entry name" value="NH2A_AcTrfase"/>
</dbReference>